<feature type="transmembrane region" description="Helical" evidence="2">
    <location>
        <begin position="96"/>
        <end position="120"/>
    </location>
</feature>
<comment type="caution">
    <text evidence="3">The sequence shown here is derived from an EMBL/GenBank/DDBJ whole genome shotgun (WGS) entry which is preliminary data.</text>
</comment>
<evidence type="ECO:0000256" key="1">
    <source>
        <dbReference type="SAM" id="MobiDB-lite"/>
    </source>
</evidence>
<dbReference type="EMBL" id="JAZDUA010000001">
    <property type="protein sequence ID" value="KAK7874544.1"/>
    <property type="molecule type" value="Genomic_DNA"/>
</dbReference>
<gene>
    <name evidence="3" type="ORF">R5R35_013119</name>
</gene>
<proteinExistence type="predicted"/>
<keyword evidence="2" id="KW-1133">Transmembrane helix</keyword>
<keyword evidence="4" id="KW-1185">Reference proteome</keyword>
<dbReference type="AlphaFoldDB" id="A0AAN9ZK66"/>
<accession>A0AAN9ZK66</accession>
<name>A0AAN9ZK66_9ORTH</name>
<evidence type="ECO:0000256" key="2">
    <source>
        <dbReference type="SAM" id="Phobius"/>
    </source>
</evidence>
<keyword evidence="2" id="KW-0812">Transmembrane</keyword>
<keyword evidence="2" id="KW-0472">Membrane</keyword>
<evidence type="ECO:0000313" key="3">
    <source>
        <dbReference type="EMBL" id="KAK7874544.1"/>
    </source>
</evidence>
<reference evidence="3 4" key="1">
    <citation type="submission" date="2024-03" db="EMBL/GenBank/DDBJ databases">
        <title>The genome assembly and annotation of the cricket Gryllus longicercus Weissman &amp; Gray.</title>
        <authorList>
            <person name="Szrajer S."/>
            <person name="Gray D."/>
            <person name="Ylla G."/>
        </authorList>
    </citation>
    <scope>NUCLEOTIDE SEQUENCE [LARGE SCALE GENOMIC DNA]</scope>
    <source>
        <strain evidence="3">DAG 2021-001</strain>
        <tissue evidence="3">Whole body minus gut</tissue>
    </source>
</reference>
<sequence length="192" mass="20527">MQASRADIVKTSVNSADAPLVPDAIGNRESSLHSSPSSVASSQPSEKLHVQEDYFGIETAVPDPRSPESVFLQRIHGLPLVQGLLRLYAGVKSLPFVGLALTVGEMVAGFVVIGLVPWIGVCEPVISLYKEASCADRCMCKSLDVVETVLPCISVLPLKMFEITRTCLVRCGCCLPRCIIALIAQLCSASKI</sequence>
<protein>
    <submittedName>
        <fullName evidence="3">Uncharacterized protein</fullName>
    </submittedName>
</protein>
<dbReference type="Proteomes" id="UP001378592">
    <property type="component" value="Unassembled WGS sequence"/>
</dbReference>
<evidence type="ECO:0000313" key="4">
    <source>
        <dbReference type="Proteomes" id="UP001378592"/>
    </source>
</evidence>
<feature type="region of interest" description="Disordered" evidence="1">
    <location>
        <begin position="18"/>
        <end position="46"/>
    </location>
</feature>
<organism evidence="3 4">
    <name type="scientific">Gryllus longicercus</name>
    <dbReference type="NCBI Taxonomy" id="2509291"/>
    <lineage>
        <taxon>Eukaryota</taxon>
        <taxon>Metazoa</taxon>
        <taxon>Ecdysozoa</taxon>
        <taxon>Arthropoda</taxon>
        <taxon>Hexapoda</taxon>
        <taxon>Insecta</taxon>
        <taxon>Pterygota</taxon>
        <taxon>Neoptera</taxon>
        <taxon>Polyneoptera</taxon>
        <taxon>Orthoptera</taxon>
        <taxon>Ensifera</taxon>
        <taxon>Gryllidea</taxon>
        <taxon>Grylloidea</taxon>
        <taxon>Gryllidae</taxon>
        <taxon>Gryllinae</taxon>
        <taxon>Gryllus</taxon>
    </lineage>
</organism>
<feature type="compositionally biased region" description="Low complexity" evidence="1">
    <location>
        <begin position="32"/>
        <end position="45"/>
    </location>
</feature>